<name>A0A5C8IVB2_9BACT</name>
<evidence type="ECO:0000313" key="1">
    <source>
        <dbReference type="EMBL" id="TXK24835.1"/>
    </source>
</evidence>
<gene>
    <name evidence="1" type="ORF">FVR03_22260</name>
</gene>
<dbReference type="InterPro" id="IPR036866">
    <property type="entry name" value="RibonucZ/Hydroxyglut_hydro"/>
</dbReference>
<dbReference type="InterPro" id="IPR052159">
    <property type="entry name" value="Competence_DNA_uptake"/>
</dbReference>
<reference evidence="1 2" key="1">
    <citation type="submission" date="2019-08" db="EMBL/GenBank/DDBJ databases">
        <authorList>
            <person name="Shi S."/>
        </authorList>
    </citation>
    <scope>NUCLEOTIDE SEQUENCE [LARGE SCALE GENOMIC DNA]</scope>
    <source>
        <strain evidence="1 2">GY10130</strain>
    </source>
</reference>
<protein>
    <submittedName>
        <fullName evidence="1">MBL fold metallo-hydrolase</fullName>
    </submittedName>
</protein>
<dbReference type="EMBL" id="VRTY01000138">
    <property type="protein sequence ID" value="TXK24835.1"/>
    <property type="molecule type" value="Genomic_DNA"/>
</dbReference>
<comment type="caution">
    <text evidence="1">The sequence shown here is derived from an EMBL/GenBank/DDBJ whole genome shotgun (WGS) entry which is preliminary data.</text>
</comment>
<accession>A0A5C8IVB2</accession>
<keyword evidence="1" id="KW-0378">Hydrolase</keyword>
<evidence type="ECO:0000313" key="2">
    <source>
        <dbReference type="Proteomes" id="UP000321926"/>
    </source>
</evidence>
<dbReference type="PANTHER" id="PTHR30619">
    <property type="entry name" value="DNA INTERNALIZATION/COMPETENCE PROTEIN COMEC/REC2"/>
    <property type="match status" value="1"/>
</dbReference>
<keyword evidence="2" id="KW-1185">Reference proteome</keyword>
<dbReference type="SUPFAM" id="SSF56281">
    <property type="entry name" value="Metallo-hydrolase/oxidoreductase"/>
    <property type="match status" value="1"/>
</dbReference>
<dbReference type="Proteomes" id="UP000321926">
    <property type="component" value="Unassembled WGS sequence"/>
</dbReference>
<proteinExistence type="predicted"/>
<organism evidence="1 2">
    <name type="scientific">Pontibacter qinzhouensis</name>
    <dbReference type="NCBI Taxonomy" id="2603253"/>
    <lineage>
        <taxon>Bacteria</taxon>
        <taxon>Pseudomonadati</taxon>
        <taxon>Bacteroidota</taxon>
        <taxon>Cytophagia</taxon>
        <taxon>Cytophagales</taxon>
        <taxon>Hymenobacteraceae</taxon>
        <taxon>Pontibacter</taxon>
    </lineage>
</organism>
<dbReference type="Gene3D" id="3.60.15.10">
    <property type="entry name" value="Ribonuclease Z/Hydroxyacylglutathione hydrolase-like"/>
    <property type="match status" value="1"/>
</dbReference>
<dbReference type="AlphaFoldDB" id="A0A5C8IVB2"/>
<dbReference type="GO" id="GO:0016787">
    <property type="term" value="F:hydrolase activity"/>
    <property type="evidence" value="ECO:0007669"/>
    <property type="project" value="UniProtKB-KW"/>
</dbReference>
<dbReference type="OrthoDB" id="418728at2"/>
<dbReference type="RefSeq" id="WP_147923986.1">
    <property type="nucleotide sequence ID" value="NZ_VRTY01000138.1"/>
</dbReference>
<sequence>MAIIHFLNVLEGDCNIIQHNSGRLTVIDVSNAYNDYDTDEERKVKVSREREDRRLRTMVPSDKVDYKQKLTPDNPILYIKEKIKKSEIFRFIITHPDMDHLDGIEDLFTEFNIINVWDTNNRKEISNKLNYGGYNIDDWKFYKNIRDGKKTGIKRLTYFANRVNSFYKEDNIKILSPTPKILEECNRKENWNDSSYVFLYSPPMANGKSWKILFAGDSEDVTWEYILENFKEEVTNVDVLFAPHHGRDSGRSYEFLKTLKPRVTLFGNASSKHLAYDSYKDSIRITNNQAGYVVLDISGIDINFYVKNYE</sequence>
<dbReference type="PANTHER" id="PTHR30619:SF1">
    <property type="entry name" value="RECOMBINATION PROTEIN 2"/>
    <property type="match status" value="1"/>
</dbReference>